<feature type="chain" id="PRO_5046089810" description="Secreted protein" evidence="1">
    <location>
        <begin position="26"/>
        <end position="200"/>
    </location>
</feature>
<dbReference type="RefSeq" id="WP_171188737.1">
    <property type="nucleotide sequence ID" value="NZ_WTPX01000118.1"/>
</dbReference>
<evidence type="ECO:0000313" key="2">
    <source>
        <dbReference type="EMBL" id="NNJ27071.1"/>
    </source>
</evidence>
<reference evidence="2 3" key="1">
    <citation type="journal article" date="2020" name="Syst. Appl. Microbiol.">
        <title>Alienimonas chondri sp. nov., a novel planctomycete isolated from the biofilm of the red alga Chondrus crispus.</title>
        <authorList>
            <person name="Vitorino I."/>
            <person name="Albuquerque L."/>
            <person name="Wiegand S."/>
            <person name="Kallscheuer N."/>
            <person name="da Costa M.S."/>
            <person name="Lobo-da-Cunha A."/>
            <person name="Jogler C."/>
            <person name="Lage O.M."/>
        </authorList>
    </citation>
    <scope>NUCLEOTIDE SEQUENCE [LARGE SCALE GENOMIC DNA]</scope>
    <source>
        <strain evidence="2 3">LzC2</strain>
    </source>
</reference>
<keyword evidence="3" id="KW-1185">Reference proteome</keyword>
<proteinExistence type="predicted"/>
<dbReference type="Proteomes" id="UP000609651">
    <property type="component" value="Unassembled WGS sequence"/>
</dbReference>
<keyword evidence="1" id="KW-0732">Signal</keyword>
<organism evidence="2 3">
    <name type="scientific">Alienimonas chondri</name>
    <dbReference type="NCBI Taxonomy" id="2681879"/>
    <lineage>
        <taxon>Bacteria</taxon>
        <taxon>Pseudomonadati</taxon>
        <taxon>Planctomycetota</taxon>
        <taxon>Planctomycetia</taxon>
        <taxon>Planctomycetales</taxon>
        <taxon>Planctomycetaceae</taxon>
        <taxon>Alienimonas</taxon>
    </lineage>
</organism>
<comment type="caution">
    <text evidence="2">The sequence shown here is derived from an EMBL/GenBank/DDBJ whole genome shotgun (WGS) entry which is preliminary data.</text>
</comment>
<gene>
    <name evidence="2" type="ORF">LzC2_31680</name>
</gene>
<accession>A0ABX1VGA3</accession>
<protein>
    <recommendedName>
        <fullName evidence="4">Secreted protein</fullName>
    </recommendedName>
</protein>
<sequence>MLRRRLTSLASLAALVALPATVAFAGPAPDHHEDGETKTVEVAAGEMTLTVPEDWKNVPPANRLRLAQFLIPAPDGVKEETELTIFGGFGGTDAENLQRWRDQFVAEGRKLTVVEGKGREGAYKLMDASGTWNAPDGPPMMRRTKEMPNSRMLAAIVAVPGQGNYFLKLAGPEKTVAPQVDAFRASFGGDKATEKPFELK</sequence>
<name>A0ABX1VGA3_9PLAN</name>
<evidence type="ECO:0000313" key="3">
    <source>
        <dbReference type="Proteomes" id="UP000609651"/>
    </source>
</evidence>
<evidence type="ECO:0000256" key="1">
    <source>
        <dbReference type="SAM" id="SignalP"/>
    </source>
</evidence>
<feature type="signal peptide" evidence="1">
    <location>
        <begin position="1"/>
        <end position="25"/>
    </location>
</feature>
<dbReference type="EMBL" id="WTPX01000118">
    <property type="protein sequence ID" value="NNJ27071.1"/>
    <property type="molecule type" value="Genomic_DNA"/>
</dbReference>
<evidence type="ECO:0008006" key="4">
    <source>
        <dbReference type="Google" id="ProtNLM"/>
    </source>
</evidence>